<evidence type="ECO:0000259" key="1">
    <source>
        <dbReference type="Pfam" id="PF01593"/>
    </source>
</evidence>
<feature type="domain" description="Amine oxidase" evidence="1">
    <location>
        <begin position="11"/>
        <end position="406"/>
    </location>
</feature>
<reference evidence="2 3" key="1">
    <citation type="submission" date="2021-08" db="EMBL/GenBank/DDBJ databases">
        <title>Nocardioides bacterium WL0053 sp. nov., isolated from the sediment.</title>
        <authorList>
            <person name="Wang L."/>
            <person name="Zhang D."/>
            <person name="Zhang A."/>
        </authorList>
    </citation>
    <scope>NUCLEOTIDE SEQUENCE [LARGE SCALE GENOMIC DNA]</scope>
    <source>
        <strain evidence="2 3">WL0053</strain>
    </source>
</reference>
<dbReference type="RefSeq" id="WP_221024028.1">
    <property type="nucleotide sequence ID" value="NZ_JAIEZQ010000001.1"/>
</dbReference>
<dbReference type="Pfam" id="PF01593">
    <property type="entry name" value="Amino_oxidase"/>
    <property type="match status" value="1"/>
</dbReference>
<dbReference type="PRINTS" id="PR00419">
    <property type="entry name" value="ADXRDTASE"/>
</dbReference>
<dbReference type="SUPFAM" id="SSF51905">
    <property type="entry name" value="FAD/NAD(P)-binding domain"/>
    <property type="match status" value="1"/>
</dbReference>
<keyword evidence="3" id="KW-1185">Reference proteome</keyword>
<sequence length="412" mass="43213">MVDVVVVGAGIAGLTCARELERSGLEVEVLEASDAVGGRVRTDVVDGFRCDRGFQLVNPAYPALRDLVDVGALELRQFAAGAALAGPDGFGVVEDPRRSPGHMLQTLRSGYARPAELVRLAAWAAPALGSVPRLLAGEDEPLAASLDRHGVHGRVRDELFEPFITGVVAEDRGETSATFVRLLVRSFLRGTPGVPALGMSALPGQIAAELKSKVTTGAAVQAVRRTSGGVAVRAGDVERDARTVVVAADPVTAGDLAGLPPVAMKGLVTWWFACDTPPTSLDLLVLDPARSGPVVNTAVMSNVAPSYAPPGRHLVQATTLAGRGPDGIPDEAAVRAHLARMYRQPTRAWDLVVRHHVAHALPEQRPGVPLRQRVDLGGGVYVAGDHRDTASLQGALVSGRRAAHAVRRSFGL</sequence>
<proteinExistence type="predicted"/>
<dbReference type="PANTHER" id="PTHR42841">
    <property type="entry name" value="AMINE OXIDASE"/>
    <property type="match status" value="1"/>
</dbReference>
<organism evidence="2 3">
    <name type="scientific">Nocardioides jiangsuensis</name>
    <dbReference type="NCBI Taxonomy" id="2866161"/>
    <lineage>
        <taxon>Bacteria</taxon>
        <taxon>Bacillati</taxon>
        <taxon>Actinomycetota</taxon>
        <taxon>Actinomycetes</taxon>
        <taxon>Propionibacteriales</taxon>
        <taxon>Nocardioidaceae</taxon>
        <taxon>Nocardioides</taxon>
    </lineage>
</organism>
<evidence type="ECO:0000313" key="3">
    <source>
        <dbReference type="Proteomes" id="UP000754710"/>
    </source>
</evidence>
<dbReference type="Proteomes" id="UP000754710">
    <property type="component" value="Unassembled WGS sequence"/>
</dbReference>
<dbReference type="InterPro" id="IPR036188">
    <property type="entry name" value="FAD/NAD-bd_sf"/>
</dbReference>
<dbReference type="EMBL" id="JAIEZQ010000001">
    <property type="protein sequence ID" value="MBY9074335.1"/>
    <property type="molecule type" value="Genomic_DNA"/>
</dbReference>
<evidence type="ECO:0000313" key="2">
    <source>
        <dbReference type="EMBL" id="MBY9074335.1"/>
    </source>
</evidence>
<dbReference type="Gene3D" id="3.50.50.60">
    <property type="entry name" value="FAD/NAD(P)-binding domain"/>
    <property type="match status" value="1"/>
</dbReference>
<accession>A0ABS7RKH1</accession>
<comment type="caution">
    <text evidence="2">The sequence shown here is derived from an EMBL/GenBank/DDBJ whole genome shotgun (WGS) entry which is preliminary data.</text>
</comment>
<name>A0ABS7RKH1_9ACTN</name>
<dbReference type="InterPro" id="IPR002937">
    <property type="entry name" value="Amino_oxidase"/>
</dbReference>
<protein>
    <submittedName>
        <fullName evidence="2">FAD-dependent oxidoreductase</fullName>
    </submittedName>
</protein>
<gene>
    <name evidence="2" type="ORF">K1X13_05825</name>
</gene>